<dbReference type="Pfam" id="PF00723">
    <property type="entry name" value="Glyco_hydro_15"/>
    <property type="match status" value="1"/>
</dbReference>
<dbReference type="AlphaFoldDB" id="A0A5A7NQX0"/>
<organism evidence="3 4">
    <name type="scientific">Zafaria cholistanensis</name>
    <dbReference type="NCBI Taxonomy" id="1682741"/>
    <lineage>
        <taxon>Bacteria</taxon>
        <taxon>Bacillati</taxon>
        <taxon>Actinomycetota</taxon>
        <taxon>Actinomycetes</taxon>
        <taxon>Micrococcales</taxon>
        <taxon>Micrococcaceae</taxon>
        <taxon>Zafaria</taxon>
    </lineage>
</organism>
<dbReference type="EMBL" id="BKDJ01000007">
    <property type="protein sequence ID" value="GER23145.1"/>
    <property type="molecule type" value="Genomic_DNA"/>
</dbReference>
<feature type="domain" description="Trehalase-like N-terminal" evidence="2">
    <location>
        <begin position="2"/>
        <end position="146"/>
    </location>
</feature>
<dbReference type="Pfam" id="PF19291">
    <property type="entry name" value="TREH_N"/>
    <property type="match status" value="1"/>
</dbReference>
<dbReference type="OrthoDB" id="3902805at2"/>
<evidence type="ECO:0000313" key="3">
    <source>
        <dbReference type="EMBL" id="GER23145.1"/>
    </source>
</evidence>
<evidence type="ECO:0000259" key="1">
    <source>
        <dbReference type="Pfam" id="PF00723"/>
    </source>
</evidence>
<dbReference type="InterPro" id="IPR012341">
    <property type="entry name" value="6hp_glycosidase-like_sf"/>
</dbReference>
<name>A0A5A7NQX0_9MICC</name>
<dbReference type="GO" id="GO:0005975">
    <property type="term" value="P:carbohydrate metabolic process"/>
    <property type="evidence" value="ECO:0007669"/>
    <property type="project" value="InterPro"/>
</dbReference>
<sequence length="626" mass="69492">MASPIEDYALLSDQRTAALVSITGSIDWMCLPRFDSPSAFSALLGTADHGRWLLAPAGAVDHFAPDGASVGRPRGAVPYGAPVVVERSYVESTFVLRTLWRAAGGEVLVTDLMPVGDRRASLVRRVEGLAGSVPMHMDLRIRFGYGAVLPWVRRYGEDRGLRSIVAVAGPDAVVLHGDRLPRVSDRIPQPANHRHLVDFTVDAGTVVDFELCWFPSHREVPEMLDVGAALHHTTTYWQKWARDIPRQESYDAIVRRSLLVLCALTDEATGGIVAAPTTSLPEEFGGERNWDYRFCWLRDAALTLEAMMTHGYEMEAQRWRNWLLRAVAGDPEDLQVMYGVSGERELPERELPHLPGYLGSLPVRIGNGAVGQYQGDVVGEVLVALEKLRNMGGIEDNFSWPLQAAMLGYVERHLDRKDHGIWEMRGDKQHFTHSRVMMWAAFDRGVRAVRDHGLDGDAARWALLRDRLRAEILKHGFNRQENTFTQTYAGTEVDASLLVLPQVGFVAYDDPMMLGTVARLERDLLDGNGLLLRYRTQDGIDGLPPGEHPFLACSFWLAEQYARSGRIGDARELMDRLVGYANGLGLMAEEYDAHTGRMAGNFPQAFSHLALIRAADAINGHAQAAL</sequence>
<gene>
    <name evidence="3" type="ORF">NCCP1664_16410</name>
</gene>
<dbReference type="InterPro" id="IPR008928">
    <property type="entry name" value="6-hairpin_glycosidase_sf"/>
</dbReference>
<dbReference type="PANTHER" id="PTHR31616:SF0">
    <property type="entry name" value="GLUCAN 1,4-ALPHA-GLUCOSIDASE"/>
    <property type="match status" value="1"/>
</dbReference>
<dbReference type="PANTHER" id="PTHR31616">
    <property type="entry name" value="TREHALASE"/>
    <property type="match status" value="1"/>
</dbReference>
<dbReference type="InterPro" id="IPR045582">
    <property type="entry name" value="Trehalase-like_N"/>
</dbReference>
<dbReference type="InterPro" id="IPR011613">
    <property type="entry name" value="GH15-like"/>
</dbReference>
<evidence type="ECO:0000259" key="2">
    <source>
        <dbReference type="Pfam" id="PF19291"/>
    </source>
</evidence>
<feature type="domain" description="GH15-like" evidence="1">
    <location>
        <begin position="252"/>
        <end position="615"/>
    </location>
</feature>
<reference evidence="3 4" key="1">
    <citation type="submission" date="2019-09" db="EMBL/GenBank/DDBJ databases">
        <title>Arthrobacter zafarii sp. nov., a moderately thermotolerant and halotolerant actinobacterium isolated from Cholistan desert soil of Pakistan.</title>
        <authorList>
            <person name="Amin A."/>
            <person name="Ahmed I."/>
            <person name="Khalid N."/>
            <person name="Schumann P."/>
            <person name="Busse H.J."/>
            <person name="Khan I.U."/>
            <person name="Li S."/>
            <person name="Li W.J."/>
        </authorList>
    </citation>
    <scope>NUCLEOTIDE SEQUENCE [LARGE SCALE GENOMIC DNA]</scope>
    <source>
        <strain evidence="3 4">NCCP-1664</strain>
    </source>
</reference>
<dbReference type="Proteomes" id="UP000325307">
    <property type="component" value="Unassembled WGS sequence"/>
</dbReference>
<dbReference type="SUPFAM" id="SSF48208">
    <property type="entry name" value="Six-hairpin glycosidases"/>
    <property type="match status" value="1"/>
</dbReference>
<dbReference type="GO" id="GO:0004553">
    <property type="term" value="F:hydrolase activity, hydrolyzing O-glycosyl compounds"/>
    <property type="evidence" value="ECO:0007669"/>
    <property type="project" value="TreeGrafter"/>
</dbReference>
<keyword evidence="3" id="KW-0378">Hydrolase</keyword>
<keyword evidence="4" id="KW-1185">Reference proteome</keyword>
<dbReference type="RefSeq" id="WP_149956752.1">
    <property type="nucleotide sequence ID" value="NZ_BKDJ01000007.1"/>
</dbReference>
<proteinExistence type="predicted"/>
<protein>
    <submittedName>
        <fullName evidence="3">Glycoside hydrolase family 15</fullName>
    </submittedName>
</protein>
<evidence type="ECO:0000313" key="4">
    <source>
        <dbReference type="Proteomes" id="UP000325307"/>
    </source>
</evidence>
<accession>A0A5A7NQX0</accession>
<comment type="caution">
    <text evidence="3">The sequence shown here is derived from an EMBL/GenBank/DDBJ whole genome shotgun (WGS) entry which is preliminary data.</text>
</comment>
<dbReference type="Gene3D" id="1.50.10.10">
    <property type="match status" value="1"/>
</dbReference>